<keyword evidence="1" id="KW-0812">Transmembrane</keyword>
<dbReference type="RefSeq" id="WP_130180662.1">
    <property type="nucleotide sequence ID" value="NZ_CP035945.1"/>
</dbReference>
<proteinExistence type="predicted"/>
<accession>A0A4P6LWM4</accession>
<evidence type="ECO:0000313" key="3">
    <source>
        <dbReference type="EMBL" id="QBE96506.1"/>
    </source>
</evidence>
<keyword evidence="1" id="KW-1133">Transmembrane helix</keyword>
<gene>
    <name evidence="3" type="ORF">PMF13cell1_02052</name>
</gene>
<dbReference type="EMBL" id="CP035945">
    <property type="protein sequence ID" value="QBE96506.1"/>
    <property type="molecule type" value="Genomic_DNA"/>
</dbReference>
<evidence type="ECO:0000313" key="4">
    <source>
        <dbReference type="Proteomes" id="UP000289794"/>
    </source>
</evidence>
<dbReference type="AlphaFoldDB" id="A0A4P6LWM4"/>
<dbReference type="Gene3D" id="2.60.40.1630">
    <property type="entry name" value="bacillus anthracis domain"/>
    <property type="match status" value="1"/>
</dbReference>
<evidence type="ECO:0000259" key="2">
    <source>
        <dbReference type="Pfam" id="PF13786"/>
    </source>
</evidence>
<keyword evidence="1" id="KW-0472">Membrane</keyword>
<feature type="domain" description="DUF4179" evidence="2">
    <location>
        <begin position="58"/>
        <end position="141"/>
    </location>
</feature>
<organism evidence="3 4">
    <name type="scientific">Blautia producta</name>
    <dbReference type="NCBI Taxonomy" id="33035"/>
    <lineage>
        <taxon>Bacteria</taxon>
        <taxon>Bacillati</taxon>
        <taxon>Bacillota</taxon>
        <taxon>Clostridia</taxon>
        <taxon>Lachnospirales</taxon>
        <taxon>Lachnospiraceae</taxon>
        <taxon>Blautia</taxon>
    </lineage>
</organism>
<protein>
    <recommendedName>
        <fullName evidence="2">DUF4179 domain-containing protein</fullName>
    </recommendedName>
</protein>
<dbReference type="Proteomes" id="UP000289794">
    <property type="component" value="Chromosome"/>
</dbReference>
<dbReference type="Pfam" id="PF13786">
    <property type="entry name" value="DUF4179"/>
    <property type="match status" value="1"/>
</dbReference>
<name>A0A4P6LWM4_9FIRM</name>
<feature type="transmembrane region" description="Helical" evidence="1">
    <location>
        <begin position="60"/>
        <end position="84"/>
    </location>
</feature>
<sequence length="400" mass="44646">MSMREDEILEKLRQDVQIPERVQQKAEEAFASIKKDARKRHDEGSMAMRKVTGRMPRKKIWVLAAAALLVFGTVTAGAAAYMQWSHGLSEGMKAEPDQMHKLEAEHMASPVDKSVSAQGIKVTAMQSIVDNYYVHLAFKVEGYELDQGKQPDFENVQVKIDGKDAADGGFSISRSFYNGLVQGNDGRAVYADGTPISEDGILERYALEDGSMEYEITLAKEDEKGYFIGKPISVELENLGEITIDGYIPDIEAEWDFAWTLGGSDQVRESSPDYVLGDSGATVKQVEISPISMRVVYDFPRKLIEEKGVNESGEEIVSRTYEEAPWLTGVKLKDGTTYLYLYRGPGSSGYLSEDSDEYTLTYGIDRILDPDQVESLLFVKSYPEGEQVLTEDNLYIVPIE</sequence>
<dbReference type="InterPro" id="IPR025436">
    <property type="entry name" value="DUF4179"/>
</dbReference>
<evidence type="ECO:0000256" key="1">
    <source>
        <dbReference type="SAM" id="Phobius"/>
    </source>
</evidence>
<dbReference type="KEGG" id="bpro:PMF13cell1_02052"/>
<reference evidence="3 4" key="1">
    <citation type="submission" date="2019-01" db="EMBL/GenBank/DDBJ databases">
        <title>PMF-metabolizing Aryl O-demethylase.</title>
        <authorList>
            <person name="Kim M."/>
        </authorList>
    </citation>
    <scope>NUCLEOTIDE SEQUENCE [LARGE SCALE GENOMIC DNA]</scope>
    <source>
        <strain evidence="3 4">PMF1</strain>
    </source>
</reference>